<dbReference type="Pfam" id="PF02738">
    <property type="entry name" value="MoCoBD_1"/>
    <property type="match status" value="1"/>
</dbReference>
<accession>A0A917TR09</accession>
<feature type="domain" description="Aldehyde oxidase/xanthine dehydrogenase a/b hammerhead" evidence="3">
    <location>
        <begin position="23"/>
        <end position="130"/>
    </location>
</feature>
<name>A0A917TR09_9ACTN</name>
<evidence type="ECO:0000313" key="4">
    <source>
        <dbReference type="EMBL" id="GGM34002.1"/>
    </source>
</evidence>
<evidence type="ECO:0000313" key="5">
    <source>
        <dbReference type="Proteomes" id="UP000642070"/>
    </source>
</evidence>
<dbReference type="InterPro" id="IPR036856">
    <property type="entry name" value="Ald_Oxase/Xan_DH_a/b_sf"/>
</dbReference>
<evidence type="ECO:0000256" key="1">
    <source>
        <dbReference type="ARBA" id="ARBA00022505"/>
    </source>
</evidence>
<dbReference type="AlphaFoldDB" id="A0A917TR09"/>
<comment type="caution">
    <text evidence="4">The sequence shown here is derived from an EMBL/GenBank/DDBJ whole genome shotgun (WGS) entry which is preliminary data.</text>
</comment>
<dbReference type="PANTHER" id="PTHR11908">
    <property type="entry name" value="XANTHINE DEHYDROGENASE"/>
    <property type="match status" value="1"/>
</dbReference>
<evidence type="ECO:0000256" key="2">
    <source>
        <dbReference type="ARBA" id="ARBA00023002"/>
    </source>
</evidence>
<dbReference type="PANTHER" id="PTHR11908:SF132">
    <property type="entry name" value="ALDEHYDE OXIDASE 1-RELATED"/>
    <property type="match status" value="1"/>
</dbReference>
<keyword evidence="5" id="KW-1185">Reference proteome</keyword>
<evidence type="ECO:0000259" key="3">
    <source>
        <dbReference type="SMART" id="SM01008"/>
    </source>
</evidence>
<reference evidence="4" key="1">
    <citation type="journal article" date="2014" name="Int. J. Syst. Evol. Microbiol.">
        <title>Complete genome sequence of Corynebacterium casei LMG S-19264T (=DSM 44701T), isolated from a smear-ripened cheese.</title>
        <authorList>
            <consortium name="US DOE Joint Genome Institute (JGI-PGF)"/>
            <person name="Walter F."/>
            <person name="Albersmeier A."/>
            <person name="Kalinowski J."/>
            <person name="Ruckert C."/>
        </authorList>
    </citation>
    <scope>NUCLEOTIDE SEQUENCE</scope>
    <source>
        <strain evidence="4">JCM 19831</strain>
    </source>
</reference>
<organism evidence="4 5">
    <name type="scientific">Dactylosporangium sucinum</name>
    <dbReference type="NCBI Taxonomy" id="1424081"/>
    <lineage>
        <taxon>Bacteria</taxon>
        <taxon>Bacillati</taxon>
        <taxon>Actinomycetota</taxon>
        <taxon>Actinomycetes</taxon>
        <taxon>Micromonosporales</taxon>
        <taxon>Micromonosporaceae</taxon>
        <taxon>Dactylosporangium</taxon>
    </lineage>
</organism>
<protein>
    <submittedName>
        <fullName evidence="4">Xanthine dehydrogenase</fullName>
    </submittedName>
</protein>
<dbReference type="Gene3D" id="3.90.1170.50">
    <property type="entry name" value="Aldehyde oxidase/xanthine dehydrogenase, a/b hammerhead"/>
    <property type="match status" value="1"/>
</dbReference>
<keyword evidence="1" id="KW-0500">Molybdenum</keyword>
<dbReference type="EMBL" id="BMPI01000017">
    <property type="protein sequence ID" value="GGM34002.1"/>
    <property type="molecule type" value="Genomic_DNA"/>
</dbReference>
<dbReference type="Pfam" id="PF20256">
    <property type="entry name" value="MoCoBD_2"/>
    <property type="match status" value="1"/>
</dbReference>
<dbReference type="SMART" id="SM01008">
    <property type="entry name" value="Ald_Xan_dh_C"/>
    <property type="match status" value="1"/>
</dbReference>
<sequence>MSTPERSGDDLTKTRVDAVAKVTGAARYGTDRPAQAHAALAGATIGRGRVVRVDTDRASAVPGVLLVLTQVDVEPPGFIMGGGFSFQSIQPLVGDRIAYRGQPVALVVAETPHAAAEAANLVTADYEEEPVEVTLDAPERVRQPEEPSVGDPEAALAASAVTVDGVYSHPAQNAVPMELFGSTVEWTSNELLVHEGTQNAGAVRGGLARQLGLDQSRIRVVATVTGGGFGQKNSLQSHIAPLAVAARRLGRPVKLTLTRQQGFHQCSFRPATRHRVRLGADASGKLTAAIHEVEQQTSRHDLFPAGYTELTARLYGVPAFRGPQWLVRNDTQTPGYMRAPYESPAAFAFEVAIDELAERLGRDPVEFRLANDTATDPLTGQPFSSRHVGTCLRRGAERFGWDRRPAQPGTGVGFGVAIGAYPGHISPAVAHVRAGADGGVTVAVDGHEMGQGIRSAIAYLVAEDLDVPVERVTVVIGDTAVAPQHLTAGSWGTASALPAVQHALQELRKKLGTAGVGPVDVAAAVAHSGRASVEVEAVGLGPGQPPGALERSRAGLPALVGPVYDGFTTYSFAAHFVEVRVEPTTCRVRVPRVVSVADCGRVASPVTAASQVRGGVVWGLGAALREAVEVDPRYGGFVTSTLEDYPVTVNADVGSIDVDFVGEPDPLLNEVGVKGLGEVALVGVVPAVLNAIHHATGRRFRHVPVTVADLL</sequence>
<dbReference type="GO" id="GO:0005506">
    <property type="term" value="F:iron ion binding"/>
    <property type="evidence" value="ECO:0007669"/>
    <property type="project" value="InterPro"/>
</dbReference>
<dbReference type="RefSeq" id="WP_190251323.1">
    <property type="nucleotide sequence ID" value="NZ_BMPI01000017.1"/>
</dbReference>
<dbReference type="InterPro" id="IPR037165">
    <property type="entry name" value="AldOxase/xan_DH_Mopterin-bd_sf"/>
</dbReference>
<keyword evidence="2" id="KW-0560">Oxidoreductase</keyword>
<dbReference type="InterPro" id="IPR008274">
    <property type="entry name" value="AldOxase/xan_DH_MoCoBD1"/>
</dbReference>
<dbReference type="GO" id="GO:0016491">
    <property type="term" value="F:oxidoreductase activity"/>
    <property type="evidence" value="ECO:0007669"/>
    <property type="project" value="UniProtKB-KW"/>
</dbReference>
<gene>
    <name evidence="4" type="ORF">GCM10007977_039410</name>
</gene>
<dbReference type="InterPro" id="IPR000674">
    <property type="entry name" value="Ald_Oxase/Xan_DH_a/b"/>
</dbReference>
<dbReference type="Pfam" id="PF01315">
    <property type="entry name" value="Ald_Xan_dh_C"/>
    <property type="match status" value="1"/>
</dbReference>
<dbReference type="InterPro" id="IPR016208">
    <property type="entry name" value="Ald_Oxase/xanthine_DH-like"/>
</dbReference>
<dbReference type="SUPFAM" id="SSF56003">
    <property type="entry name" value="Molybdenum cofactor-binding domain"/>
    <property type="match status" value="1"/>
</dbReference>
<dbReference type="Proteomes" id="UP000642070">
    <property type="component" value="Unassembled WGS sequence"/>
</dbReference>
<proteinExistence type="predicted"/>
<dbReference type="InterPro" id="IPR046867">
    <property type="entry name" value="AldOxase/xan_DH_MoCoBD2"/>
</dbReference>
<reference evidence="4" key="2">
    <citation type="submission" date="2020-09" db="EMBL/GenBank/DDBJ databases">
        <authorList>
            <person name="Sun Q."/>
            <person name="Ohkuma M."/>
        </authorList>
    </citation>
    <scope>NUCLEOTIDE SEQUENCE</scope>
    <source>
        <strain evidence="4">JCM 19831</strain>
    </source>
</reference>
<dbReference type="SUPFAM" id="SSF54665">
    <property type="entry name" value="CO dehydrogenase molybdoprotein N-domain-like"/>
    <property type="match status" value="1"/>
</dbReference>
<dbReference type="Gene3D" id="3.30.365.10">
    <property type="entry name" value="Aldehyde oxidase/xanthine dehydrogenase, molybdopterin binding domain"/>
    <property type="match status" value="4"/>
</dbReference>